<dbReference type="Proteomes" id="UP001148838">
    <property type="component" value="Unassembled WGS sequence"/>
</dbReference>
<comment type="caution">
    <text evidence="1">The sequence shown here is derived from an EMBL/GenBank/DDBJ whole genome shotgun (WGS) entry which is preliminary data.</text>
</comment>
<name>A0ABQ8T4N0_PERAM</name>
<organism evidence="1 2">
    <name type="scientific">Periplaneta americana</name>
    <name type="common">American cockroach</name>
    <name type="synonym">Blatta americana</name>
    <dbReference type="NCBI Taxonomy" id="6978"/>
    <lineage>
        <taxon>Eukaryota</taxon>
        <taxon>Metazoa</taxon>
        <taxon>Ecdysozoa</taxon>
        <taxon>Arthropoda</taxon>
        <taxon>Hexapoda</taxon>
        <taxon>Insecta</taxon>
        <taxon>Pterygota</taxon>
        <taxon>Neoptera</taxon>
        <taxon>Polyneoptera</taxon>
        <taxon>Dictyoptera</taxon>
        <taxon>Blattodea</taxon>
        <taxon>Blattoidea</taxon>
        <taxon>Blattidae</taxon>
        <taxon>Blattinae</taxon>
        <taxon>Periplaneta</taxon>
    </lineage>
</organism>
<evidence type="ECO:0000313" key="2">
    <source>
        <dbReference type="Proteomes" id="UP001148838"/>
    </source>
</evidence>
<proteinExistence type="predicted"/>
<reference evidence="1 2" key="1">
    <citation type="journal article" date="2022" name="Allergy">
        <title>Genome assembly and annotation of Periplaneta americana reveal a comprehensive cockroach allergen profile.</title>
        <authorList>
            <person name="Wang L."/>
            <person name="Xiong Q."/>
            <person name="Saelim N."/>
            <person name="Wang L."/>
            <person name="Nong W."/>
            <person name="Wan A.T."/>
            <person name="Shi M."/>
            <person name="Liu X."/>
            <person name="Cao Q."/>
            <person name="Hui J.H.L."/>
            <person name="Sookrung N."/>
            <person name="Leung T.F."/>
            <person name="Tungtrongchitr A."/>
            <person name="Tsui S.K.W."/>
        </authorList>
    </citation>
    <scope>NUCLEOTIDE SEQUENCE [LARGE SCALE GENOMIC DNA]</scope>
    <source>
        <strain evidence="1">PWHHKU_190912</strain>
    </source>
</reference>
<dbReference type="EMBL" id="JAJSOF020000015">
    <property type="protein sequence ID" value="KAJ4441004.1"/>
    <property type="molecule type" value="Genomic_DNA"/>
</dbReference>
<gene>
    <name evidence="1" type="ORF">ANN_10853</name>
</gene>
<sequence length="147" mass="16806">METAWNKIEVNILDAAKEAVGKHMIKNRRAKKDYTMVHGGSETNNRRNGKDLYGAQRKIWKLLKTRKAEISETVRINAINKAVWKQYFTNLYSMSESEDVNSEEEAIAESEGEDILTIEQEVQDTITELKGRKAPGVDEISNEFLKS</sequence>
<keyword evidence="2" id="KW-1185">Reference proteome</keyword>
<protein>
    <submittedName>
        <fullName evidence="1">Uncharacterized protein</fullName>
    </submittedName>
</protein>
<evidence type="ECO:0000313" key="1">
    <source>
        <dbReference type="EMBL" id="KAJ4441004.1"/>
    </source>
</evidence>
<accession>A0ABQ8T4N0</accession>